<keyword evidence="2" id="KW-1185">Reference proteome</keyword>
<evidence type="ECO:0000313" key="1">
    <source>
        <dbReference type="EMBL" id="MBB6218537.1"/>
    </source>
</evidence>
<dbReference type="EMBL" id="JACHEN010000041">
    <property type="protein sequence ID" value="MBB6218537.1"/>
    <property type="molecule type" value="Genomic_DNA"/>
</dbReference>
<gene>
    <name evidence="1" type="ORF">HNQ80_004711</name>
</gene>
<dbReference type="Proteomes" id="UP000579281">
    <property type="component" value="Unassembled WGS sequence"/>
</dbReference>
<protein>
    <submittedName>
        <fullName evidence="1">Regulator of replication initiation timing</fullName>
    </submittedName>
</protein>
<dbReference type="Pfam" id="PF09388">
    <property type="entry name" value="SpoOE-like"/>
    <property type="match status" value="1"/>
</dbReference>
<accession>A0A841KYV7</accession>
<organism evidence="1 2">
    <name type="scientific">Anaerosolibacter carboniphilus</name>
    <dbReference type="NCBI Taxonomy" id="1417629"/>
    <lineage>
        <taxon>Bacteria</taxon>
        <taxon>Bacillati</taxon>
        <taxon>Bacillota</taxon>
        <taxon>Clostridia</taxon>
        <taxon>Peptostreptococcales</taxon>
        <taxon>Thermotaleaceae</taxon>
        <taxon>Anaerosolibacter</taxon>
    </lineage>
</organism>
<dbReference type="GO" id="GO:0046983">
    <property type="term" value="F:protein dimerization activity"/>
    <property type="evidence" value="ECO:0007669"/>
    <property type="project" value="InterPro"/>
</dbReference>
<evidence type="ECO:0000313" key="2">
    <source>
        <dbReference type="Proteomes" id="UP000579281"/>
    </source>
</evidence>
<sequence>MALLRLKELEYQIEKLRKQLYGMIEQNHALILEEVVSVSQQLDLLLNEYHSKRTQFILI</sequence>
<comment type="caution">
    <text evidence="1">The sequence shown here is derived from an EMBL/GenBank/DDBJ whole genome shotgun (WGS) entry which is preliminary data.</text>
</comment>
<dbReference type="GO" id="GO:0043937">
    <property type="term" value="P:regulation of sporulation"/>
    <property type="evidence" value="ECO:0007669"/>
    <property type="project" value="InterPro"/>
</dbReference>
<dbReference type="InterPro" id="IPR037208">
    <property type="entry name" value="Spo0E-like_sf"/>
</dbReference>
<dbReference type="InterPro" id="IPR036638">
    <property type="entry name" value="HLH_DNA-bd_sf"/>
</dbReference>
<dbReference type="SUPFAM" id="SSF140500">
    <property type="entry name" value="BAS1536-like"/>
    <property type="match status" value="1"/>
</dbReference>
<proteinExistence type="predicted"/>
<dbReference type="InterPro" id="IPR018540">
    <property type="entry name" value="Spo0E-like"/>
</dbReference>
<dbReference type="AlphaFoldDB" id="A0A841KYV7"/>
<reference evidence="1 2" key="1">
    <citation type="submission" date="2020-08" db="EMBL/GenBank/DDBJ databases">
        <title>Genomic Encyclopedia of Type Strains, Phase IV (KMG-IV): sequencing the most valuable type-strain genomes for metagenomic binning, comparative biology and taxonomic classification.</title>
        <authorList>
            <person name="Goeker M."/>
        </authorList>
    </citation>
    <scope>NUCLEOTIDE SEQUENCE [LARGE SCALE GENOMIC DNA]</scope>
    <source>
        <strain evidence="1 2">DSM 103526</strain>
    </source>
</reference>
<name>A0A841KYV7_9FIRM</name>
<dbReference type="Gene3D" id="4.10.280.10">
    <property type="entry name" value="Helix-loop-helix DNA-binding domain"/>
    <property type="match status" value="1"/>
</dbReference>